<evidence type="ECO:0000313" key="3">
    <source>
        <dbReference type="Proteomes" id="UP000799536"/>
    </source>
</evidence>
<feature type="signal peptide" evidence="1">
    <location>
        <begin position="1"/>
        <end position="16"/>
    </location>
</feature>
<comment type="caution">
    <text evidence="2">The sequence shown here is derived from an EMBL/GenBank/DDBJ whole genome shotgun (WGS) entry which is preliminary data.</text>
</comment>
<protein>
    <submittedName>
        <fullName evidence="2">Uncharacterized protein</fullName>
    </submittedName>
</protein>
<gene>
    <name evidence="2" type="ORF">GQ43DRAFT_88937</name>
</gene>
<dbReference type="EMBL" id="ML994039">
    <property type="protein sequence ID" value="KAF2200112.1"/>
    <property type="molecule type" value="Genomic_DNA"/>
</dbReference>
<name>A0A9P4JNL7_9PLEO</name>
<dbReference type="Proteomes" id="UP000799536">
    <property type="component" value="Unassembled WGS sequence"/>
</dbReference>
<proteinExistence type="predicted"/>
<keyword evidence="1" id="KW-0732">Signal</keyword>
<evidence type="ECO:0000256" key="1">
    <source>
        <dbReference type="SAM" id="SignalP"/>
    </source>
</evidence>
<keyword evidence="3" id="KW-1185">Reference proteome</keyword>
<dbReference type="OrthoDB" id="8943665at2759"/>
<sequence>MIVTVSVCILVLSSKAFRWVLLLISSQGSWRPHAPPSAGLIGCLAHVLGSCKPSHPDKDQDAPDAFHHPPSAICHLPSAIRHPPSAIRHPPSTIHHSPFVIHPPPSTLHHLPSIIYHLPSTIHHPDPSQTTFSKGIRSLLVLPVAWRRRPVFVRTLGQVQSTPPTLNTTSLVVGLRVRFKVF</sequence>
<accession>A0A9P4JNL7</accession>
<reference evidence="2" key="1">
    <citation type="journal article" date="2020" name="Stud. Mycol.">
        <title>101 Dothideomycetes genomes: a test case for predicting lifestyles and emergence of pathogens.</title>
        <authorList>
            <person name="Haridas S."/>
            <person name="Albert R."/>
            <person name="Binder M."/>
            <person name="Bloem J."/>
            <person name="Labutti K."/>
            <person name="Salamov A."/>
            <person name="Andreopoulos B."/>
            <person name="Baker S."/>
            <person name="Barry K."/>
            <person name="Bills G."/>
            <person name="Bluhm B."/>
            <person name="Cannon C."/>
            <person name="Castanera R."/>
            <person name="Culley D."/>
            <person name="Daum C."/>
            <person name="Ezra D."/>
            <person name="Gonzalez J."/>
            <person name="Henrissat B."/>
            <person name="Kuo A."/>
            <person name="Liang C."/>
            <person name="Lipzen A."/>
            <person name="Lutzoni F."/>
            <person name="Magnuson J."/>
            <person name="Mondo S."/>
            <person name="Nolan M."/>
            <person name="Ohm R."/>
            <person name="Pangilinan J."/>
            <person name="Park H.-J."/>
            <person name="Ramirez L."/>
            <person name="Alfaro M."/>
            <person name="Sun H."/>
            <person name="Tritt A."/>
            <person name="Yoshinaga Y."/>
            <person name="Zwiers L.-H."/>
            <person name="Turgeon B."/>
            <person name="Goodwin S."/>
            <person name="Spatafora J."/>
            <person name="Crous P."/>
            <person name="Grigoriev I."/>
        </authorList>
    </citation>
    <scope>NUCLEOTIDE SEQUENCE</scope>
    <source>
        <strain evidence="2">ATCC 74209</strain>
    </source>
</reference>
<dbReference type="AlphaFoldDB" id="A0A9P4JNL7"/>
<organism evidence="2 3">
    <name type="scientific">Delitschia confertaspora ATCC 74209</name>
    <dbReference type="NCBI Taxonomy" id="1513339"/>
    <lineage>
        <taxon>Eukaryota</taxon>
        <taxon>Fungi</taxon>
        <taxon>Dikarya</taxon>
        <taxon>Ascomycota</taxon>
        <taxon>Pezizomycotina</taxon>
        <taxon>Dothideomycetes</taxon>
        <taxon>Pleosporomycetidae</taxon>
        <taxon>Pleosporales</taxon>
        <taxon>Delitschiaceae</taxon>
        <taxon>Delitschia</taxon>
    </lineage>
</organism>
<feature type="chain" id="PRO_5040509940" evidence="1">
    <location>
        <begin position="17"/>
        <end position="182"/>
    </location>
</feature>
<evidence type="ECO:0000313" key="2">
    <source>
        <dbReference type="EMBL" id="KAF2200112.1"/>
    </source>
</evidence>